<feature type="region of interest" description="Disordered" evidence="1">
    <location>
        <begin position="436"/>
        <end position="468"/>
    </location>
</feature>
<feature type="compositionally biased region" description="Pro residues" evidence="1">
    <location>
        <begin position="445"/>
        <end position="455"/>
    </location>
</feature>
<proteinExistence type="predicted"/>
<reference evidence="2 3" key="1">
    <citation type="journal article" date="2012" name="Science">
        <title>The Paleozoic origin of enzymatic lignin decomposition reconstructed from 31 fungal genomes.</title>
        <authorList>
            <person name="Floudas D."/>
            <person name="Binder M."/>
            <person name="Riley R."/>
            <person name="Barry K."/>
            <person name="Blanchette R.A."/>
            <person name="Henrissat B."/>
            <person name="Martinez A.T."/>
            <person name="Otillar R."/>
            <person name="Spatafora J.W."/>
            <person name="Yadav J.S."/>
            <person name="Aerts A."/>
            <person name="Benoit I."/>
            <person name="Boyd A."/>
            <person name="Carlson A."/>
            <person name="Copeland A."/>
            <person name="Coutinho P.M."/>
            <person name="de Vries R.P."/>
            <person name="Ferreira P."/>
            <person name="Findley K."/>
            <person name="Foster B."/>
            <person name="Gaskell J."/>
            <person name="Glotzer D."/>
            <person name="Gorecki P."/>
            <person name="Heitman J."/>
            <person name="Hesse C."/>
            <person name="Hori C."/>
            <person name="Igarashi K."/>
            <person name="Jurgens J.A."/>
            <person name="Kallen N."/>
            <person name="Kersten P."/>
            <person name="Kohler A."/>
            <person name="Kuees U."/>
            <person name="Kumar T.K.A."/>
            <person name="Kuo A."/>
            <person name="LaButti K."/>
            <person name="Larrondo L.F."/>
            <person name="Lindquist E."/>
            <person name="Ling A."/>
            <person name="Lombard V."/>
            <person name="Lucas S."/>
            <person name="Lundell T."/>
            <person name="Martin R."/>
            <person name="McLaughlin D.J."/>
            <person name="Morgenstern I."/>
            <person name="Morin E."/>
            <person name="Murat C."/>
            <person name="Nagy L.G."/>
            <person name="Nolan M."/>
            <person name="Ohm R.A."/>
            <person name="Patyshakuliyeva A."/>
            <person name="Rokas A."/>
            <person name="Ruiz-Duenas F.J."/>
            <person name="Sabat G."/>
            <person name="Salamov A."/>
            <person name="Samejima M."/>
            <person name="Schmutz J."/>
            <person name="Slot J.C."/>
            <person name="St John F."/>
            <person name="Stenlid J."/>
            <person name="Sun H."/>
            <person name="Sun S."/>
            <person name="Syed K."/>
            <person name="Tsang A."/>
            <person name="Wiebenga A."/>
            <person name="Young D."/>
            <person name="Pisabarro A."/>
            <person name="Eastwood D.C."/>
            <person name="Martin F."/>
            <person name="Cullen D."/>
            <person name="Grigoriev I.V."/>
            <person name="Hibbett D.S."/>
        </authorList>
    </citation>
    <scope>NUCLEOTIDE SEQUENCE [LARGE SCALE GENOMIC DNA]</scope>
    <source>
        <strain evidence="2 3">ATCC 11539</strain>
    </source>
</reference>
<feature type="region of interest" description="Disordered" evidence="1">
    <location>
        <begin position="809"/>
        <end position="831"/>
    </location>
</feature>
<dbReference type="AlphaFoldDB" id="S7PWY1"/>
<feature type="compositionally biased region" description="Pro residues" evidence="1">
    <location>
        <begin position="34"/>
        <end position="47"/>
    </location>
</feature>
<organism evidence="2 3">
    <name type="scientific">Gloeophyllum trabeum (strain ATCC 11539 / FP-39264 / Madison 617)</name>
    <name type="common">Brown rot fungus</name>
    <dbReference type="NCBI Taxonomy" id="670483"/>
    <lineage>
        <taxon>Eukaryota</taxon>
        <taxon>Fungi</taxon>
        <taxon>Dikarya</taxon>
        <taxon>Basidiomycota</taxon>
        <taxon>Agaricomycotina</taxon>
        <taxon>Agaricomycetes</taxon>
        <taxon>Gloeophyllales</taxon>
        <taxon>Gloeophyllaceae</taxon>
        <taxon>Gloeophyllum</taxon>
    </lineage>
</organism>
<dbReference type="HOGENOM" id="CLU_341321_0_0_1"/>
<protein>
    <submittedName>
        <fullName evidence="2">Uncharacterized protein</fullName>
    </submittedName>
</protein>
<dbReference type="RefSeq" id="XP_007869843.1">
    <property type="nucleotide sequence ID" value="XM_007871652.1"/>
</dbReference>
<dbReference type="KEGG" id="gtr:GLOTRDRAFT_96189"/>
<feature type="region of interest" description="Disordered" evidence="1">
    <location>
        <begin position="1"/>
        <end position="276"/>
    </location>
</feature>
<feature type="compositionally biased region" description="Polar residues" evidence="1">
    <location>
        <begin position="229"/>
        <end position="275"/>
    </location>
</feature>
<feature type="region of interest" description="Disordered" evidence="1">
    <location>
        <begin position="318"/>
        <end position="418"/>
    </location>
</feature>
<dbReference type="Proteomes" id="UP000030669">
    <property type="component" value="Unassembled WGS sequence"/>
</dbReference>
<dbReference type="OrthoDB" id="3070411at2759"/>
<feature type="region of interest" description="Disordered" evidence="1">
    <location>
        <begin position="489"/>
        <end position="509"/>
    </location>
</feature>
<accession>S7PWY1</accession>
<sequence length="831" mass="89524">MSRPLSYDVRSPRSPRPKSMHAYSSPSTRQLSPYLPPMPVPSPSHRPPNPRRHTLGRPLRSSPLAGPALVSPDNQDYDAEDQDGDRKSLRKRIASVGDLLGKGRGKHDEGEREGDEEHKQTSSSGSHTSTTASRPGSSSGSPTSTSSSYTTTTTSISLTSLSSHDHSSESITTSKLGKRISFASLPTTVKSKGKEKEVPDVPALPEWARSSSATNAHIHSNRDRPANHRFSSLPSRNGASPLSSTPMNARPSSSHSKFPSATQARERVPSTSSANADWLLSNPYESIPRFSRLGLARTGVVMPVKKASAEGLRVRRASTLSMRSAAGGRTEEDGECNREGRGRERAGLPTLTVTPPEVESGAALARSASNTSRTSEVSGSTGSLGSAVSLGSAASGSVSSLGSTQSEPTTLGYGEGEGGKLVGWVRRKIGRAASASPAPAAAASEPPPVTPPAIPPAALVRERKDSEVRRVRGREEALAALEGARRTLPPVPAVSDLGRTRDSDKATLQGDAEARIANVRRTRSEKAFSVVRGARGEVEFAKTEIIVQVAQTEKGKGGCETQTSSRWSFLTSQVWPRNISSRFNPATSSSWPASSNTALTRHPDRVAIHVPLDLVKRIRHPGHVGDSAARRVEAQGCTRRCLKLWRRGRGLESKSRGIRTMRGFESPTEREGLALLTHSPLNSCYSASSMQYFSSGFCWLLPTVTGAEQGVAEQPLWRRRSDAITLSSKLGTTEQELRERPTECQDMKLGWITSVGGFQCETGMCTDTTASWTRQGWPTIARHVFSFRSRRTAYELVSLTRKQPAERTQAFGNAKESTKGARWASKPKILH</sequence>
<evidence type="ECO:0000313" key="2">
    <source>
        <dbReference type="EMBL" id="EPQ51983.1"/>
    </source>
</evidence>
<evidence type="ECO:0000313" key="3">
    <source>
        <dbReference type="Proteomes" id="UP000030669"/>
    </source>
</evidence>
<feature type="compositionally biased region" description="Low complexity" evidence="1">
    <location>
        <begin position="121"/>
        <end position="162"/>
    </location>
</feature>
<name>S7PWY1_GLOTA</name>
<feature type="compositionally biased region" description="Polar residues" evidence="1">
    <location>
        <begin position="209"/>
        <end position="218"/>
    </location>
</feature>
<feature type="compositionally biased region" description="Basic and acidic residues" evidence="1">
    <location>
        <begin position="106"/>
        <end position="120"/>
    </location>
</feature>
<feature type="compositionally biased region" description="Polar residues" evidence="1">
    <location>
        <begin position="22"/>
        <end position="31"/>
    </location>
</feature>
<keyword evidence="3" id="KW-1185">Reference proteome</keyword>
<gene>
    <name evidence="2" type="ORF">GLOTRDRAFT_96189</name>
</gene>
<evidence type="ECO:0000256" key="1">
    <source>
        <dbReference type="SAM" id="MobiDB-lite"/>
    </source>
</evidence>
<feature type="compositionally biased region" description="Polar residues" evidence="1">
    <location>
        <begin position="367"/>
        <end position="376"/>
    </location>
</feature>
<dbReference type="GeneID" id="19309808"/>
<feature type="compositionally biased region" description="Basic and acidic residues" evidence="1">
    <location>
        <begin position="329"/>
        <end position="346"/>
    </location>
</feature>
<dbReference type="EMBL" id="KB469309">
    <property type="protein sequence ID" value="EPQ51983.1"/>
    <property type="molecule type" value="Genomic_DNA"/>
</dbReference>
<feature type="compositionally biased region" description="Low complexity" evidence="1">
    <location>
        <begin position="377"/>
        <end position="404"/>
    </location>
</feature>